<keyword evidence="7 8" id="KW-0472">Membrane</keyword>
<dbReference type="Pfam" id="PF05739">
    <property type="entry name" value="SNARE"/>
    <property type="match status" value="1"/>
</dbReference>
<reference evidence="11" key="1">
    <citation type="submission" date="2021-01" db="EMBL/GenBank/DDBJ databases">
        <authorList>
            <person name="Corre E."/>
            <person name="Pelletier E."/>
            <person name="Niang G."/>
            <person name="Scheremetjew M."/>
            <person name="Finn R."/>
            <person name="Kale V."/>
            <person name="Holt S."/>
            <person name="Cochrane G."/>
            <person name="Meng A."/>
            <person name="Brown T."/>
            <person name="Cohen L."/>
        </authorList>
    </citation>
    <scope>NUCLEOTIDE SEQUENCE</scope>
    <source>
        <strain evidence="11">CCMP645</strain>
    </source>
</reference>
<keyword evidence="3" id="KW-0813">Transport</keyword>
<dbReference type="InterPro" id="IPR000727">
    <property type="entry name" value="T_SNARE_dom"/>
</dbReference>
<evidence type="ECO:0000256" key="4">
    <source>
        <dbReference type="ARBA" id="ARBA00022692"/>
    </source>
</evidence>
<evidence type="ECO:0000256" key="2">
    <source>
        <dbReference type="ARBA" id="ARBA00009063"/>
    </source>
</evidence>
<dbReference type="GO" id="GO:0000149">
    <property type="term" value="F:SNARE binding"/>
    <property type="evidence" value="ECO:0007669"/>
    <property type="project" value="TreeGrafter"/>
</dbReference>
<dbReference type="GO" id="GO:0048278">
    <property type="term" value="P:vesicle docking"/>
    <property type="evidence" value="ECO:0007669"/>
    <property type="project" value="TreeGrafter"/>
</dbReference>
<feature type="transmembrane region" description="Helical" evidence="8">
    <location>
        <begin position="344"/>
        <end position="363"/>
    </location>
</feature>
<evidence type="ECO:0000256" key="7">
    <source>
        <dbReference type="ARBA" id="ARBA00023136"/>
    </source>
</evidence>
<evidence type="ECO:0000256" key="6">
    <source>
        <dbReference type="ARBA" id="ARBA00023054"/>
    </source>
</evidence>
<evidence type="ECO:0000256" key="8">
    <source>
        <dbReference type="SAM" id="Phobius"/>
    </source>
</evidence>
<dbReference type="GO" id="GO:0000139">
    <property type="term" value="C:Golgi membrane"/>
    <property type="evidence" value="ECO:0007669"/>
    <property type="project" value="TreeGrafter"/>
</dbReference>
<dbReference type="PANTHER" id="PTHR19957">
    <property type="entry name" value="SYNTAXIN"/>
    <property type="match status" value="1"/>
</dbReference>
<keyword evidence="4 8" id="KW-0812">Transmembrane</keyword>
<comment type="subcellular location">
    <subcellularLocation>
        <location evidence="1">Membrane</location>
        <topology evidence="1">Single-pass type IV membrane protein</topology>
    </subcellularLocation>
</comment>
<comment type="similarity">
    <text evidence="2">Belongs to the syntaxin family.</text>
</comment>
<evidence type="ECO:0000256" key="3">
    <source>
        <dbReference type="ARBA" id="ARBA00022448"/>
    </source>
</evidence>
<keyword evidence="5 8" id="KW-1133">Transmembrane helix</keyword>
<feature type="domain" description="T-SNARE coiled-coil homology" evidence="9">
    <location>
        <begin position="272"/>
        <end position="334"/>
    </location>
</feature>
<organism evidence="11">
    <name type="scientific">Chrysotila carterae</name>
    <name type="common">Marine alga</name>
    <name type="synonym">Syracosphaera carterae</name>
    <dbReference type="NCBI Taxonomy" id="13221"/>
    <lineage>
        <taxon>Eukaryota</taxon>
        <taxon>Haptista</taxon>
        <taxon>Haptophyta</taxon>
        <taxon>Prymnesiophyceae</taxon>
        <taxon>Isochrysidales</taxon>
        <taxon>Isochrysidaceae</taxon>
        <taxon>Chrysotila</taxon>
    </lineage>
</organism>
<dbReference type="PANTHER" id="PTHR19957:SF3">
    <property type="entry name" value="SYNTAXIN-5"/>
    <property type="match status" value="1"/>
</dbReference>
<dbReference type="InterPro" id="IPR010989">
    <property type="entry name" value="SNARE"/>
</dbReference>
<evidence type="ECO:0000313" key="10">
    <source>
        <dbReference type="EMBL" id="CAE0748641.1"/>
    </source>
</evidence>
<dbReference type="Gene3D" id="1.20.58.70">
    <property type="match status" value="1"/>
</dbReference>
<proteinExistence type="inferred from homology"/>
<dbReference type="GO" id="GO:0006886">
    <property type="term" value="P:intracellular protein transport"/>
    <property type="evidence" value="ECO:0007669"/>
    <property type="project" value="InterPro"/>
</dbReference>
<dbReference type="AlphaFoldDB" id="A0A6S9PT93"/>
<dbReference type="GO" id="GO:0006888">
    <property type="term" value="P:endoplasmic reticulum to Golgi vesicle-mediated transport"/>
    <property type="evidence" value="ECO:0007669"/>
    <property type="project" value="TreeGrafter"/>
</dbReference>
<gene>
    <name evidence="10" type="ORF">PCAR00345_LOCUS1223</name>
    <name evidence="11" type="ORF">PCAR00345_LOCUS1224</name>
</gene>
<evidence type="ECO:0000313" key="11">
    <source>
        <dbReference type="EMBL" id="CAE0748642.1"/>
    </source>
</evidence>
<dbReference type="EMBL" id="HBIZ01002241">
    <property type="protein sequence ID" value="CAE0748642.1"/>
    <property type="molecule type" value="Transcribed_RNA"/>
</dbReference>
<dbReference type="GO" id="GO:0031201">
    <property type="term" value="C:SNARE complex"/>
    <property type="evidence" value="ECO:0007669"/>
    <property type="project" value="TreeGrafter"/>
</dbReference>
<dbReference type="CDD" id="cd15844">
    <property type="entry name" value="SNARE_syntaxin5"/>
    <property type="match status" value="1"/>
</dbReference>
<dbReference type="InterPro" id="IPR045242">
    <property type="entry name" value="Syntaxin"/>
</dbReference>
<dbReference type="InterPro" id="IPR006012">
    <property type="entry name" value="Syntaxin/epimorphin_CS"/>
</dbReference>
<dbReference type="EMBL" id="HBIZ01002240">
    <property type="protein sequence ID" value="CAE0748641.1"/>
    <property type="molecule type" value="Transcribed_RNA"/>
</dbReference>
<dbReference type="GO" id="GO:0006906">
    <property type="term" value="P:vesicle fusion"/>
    <property type="evidence" value="ECO:0007669"/>
    <property type="project" value="TreeGrafter"/>
</dbReference>
<evidence type="ECO:0000259" key="9">
    <source>
        <dbReference type="PROSITE" id="PS50192"/>
    </source>
</evidence>
<keyword evidence="6" id="KW-0175">Coiled coil</keyword>
<sequence>MSIDRTDEFQKILAGRRAEREASLRNGAAIPSCAGASSSALHAASDRSRRSHRSEFAAAASQIGSDIHNTAEKLGKLTQLAQSNSLLLFADPTEEINELTLIIKQDMTALNGKLAMLKRSTQPAARGAKQPQQSTQHSISIVEQLGLRLRDAMRDFQGVLQTRSDNVRLMNDRRQRFTAPPLEHANGPASCGAEGSCSFAASSLGPSTPAPIFEMGSPLGTAGAAIFEMATPLGAPPSLRPFPNKALNAEADVAIDIPESRQQMQLTPVSGYDHAQTRARAVESVQSTIVELGEIFQQLAVMVAEQGHMLERIDQDVEDSLANTNAGYSELQRYYNKISSNRGLMLRVFAILFFFIVLFATFFA</sequence>
<dbReference type="PROSITE" id="PS50192">
    <property type="entry name" value="T_SNARE"/>
    <property type="match status" value="1"/>
</dbReference>
<evidence type="ECO:0000256" key="5">
    <source>
        <dbReference type="ARBA" id="ARBA00022989"/>
    </source>
</evidence>
<accession>A0A6S9PT93</accession>
<dbReference type="PROSITE" id="PS00914">
    <property type="entry name" value="SYNTAXIN"/>
    <property type="match status" value="1"/>
</dbReference>
<evidence type="ECO:0000256" key="1">
    <source>
        <dbReference type="ARBA" id="ARBA00004211"/>
    </source>
</evidence>
<dbReference type="SUPFAM" id="SSF47661">
    <property type="entry name" value="t-snare proteins"/>
    <property type="match status" value="1"/>
</dbReference>
<name>A0A6S9PT93_CHRCT</name>
<dbReference type="GO" id="GO:0005484">
    <property type="term" value="F:SNAP receptor activity"/>
    <property type="evidence" value="ECO:0007669"/>
    <property type="project" value="InterPro"/>
</dbReference>
<dbReference type="SMART" id="SM00397">
    <property type="entry name" value="t_SNARE"/>
    <property type="match status" value="1"/>
</dbReference>
<protein>
    <recommendedName>
        <fullName evidence="9">t-SNARE coiled-coil homology domain-containing protein</fullName>
    </recommendedName>
</protein>